<dbReference type="GO" id="GO:0006508">
    <property type="term" value="P:proteolysis"/>
    <property type="evidence" value="ECO:0007669"/>
    <property type="project" value="TreeGrafter"/>
</dbReference>
<keyword evidence="3" id="KW-1185">Reference proteome</keyword>
<feature type="compositionally biased region" description="Basic and acidic residues" evidence="1">
    <location>
        <begin position="720"/>
        <end position="730"/>
    </location>
</feature>
<feature type="compositionally biased region" description="Basic and acidic residues" evidence="1">
    <location>
        <begin position="309"/>
        <end position="319"/>
    </location>
</feature>
<dbReference type="PANTHER" id="PTHR11533">
    <property type="entry name" value="PROTEASE M1 ZINC METALLOPROTEASE"/>
    <property type="match status" value="1"/>
</dbReference>
<dbReference type="SUPFAM" id="SSF55486">
    <property type="entry name" value="Metalloproteases ('zincins'), catalytic domain"/>
    <property type="match status" value="1"/>
</dbReference>
<evidence type="ECO:0000313" key="3">
    <source>
        <dbReference type="Proteomes" id="UP000265515"/>
    </source>
</evidence>
<evidence type="ECO:0000313" key="2">
    <source>
        <dbReference type="EMBL" id="GBG76251.1"/>
    </source>
</evidence>
<evidence type="ECO:0008006" key="4">
    <source>
        <dbReference type="Google" id="ProtNLM"/>
    </source>
</evidence>
<dbReference type="Gene3D" id="1.10.390.10">
    <property type="entry name" value="Neutral Protease Domain 2"/>
    <property type="match status" value="1"/>
</dbReference>
<organism evidence="2 3">
    <name type="scientific">Chara braunii</name>
    <name type="common">Braun's stonewort</name>
    <dbReference type="NCBI Taxonomy" id="69332"/>
    <lineage>
        <taxon>Eukaryota</taxon>
        <taxon>Viridiplantae</taxon>
        <taxon>Streptophyta</taxon>
        <taxon>Charophyceae</taxon>
        <taxon>Charales</taxon>
        <taxon>Characeae</taxon>
        <taxon>Chara</taxon>
    </lineage>
</organism>
<feature type="compositionally biased region" description="Basic and acidic residues" evidence="1">
    <location>
        <begin position="436"/>
        <end position="453"/>
    </location>
</feature>
<dbReference type="Proteomes" id="UP000265515">
    <property type="component" value="Unassembled WGS sequence"/>
</dbReference>
<dbReference type="AlphaFoldDB" id="A0A388L1T0"/>
<name>A0A388L1T0_CHABU</name>
<dbReference type="Gramene" id="GBG76251">
    <property type="protein sequence ID" value="GBG76251"/>
    <property type="gene ID" value="CBR_g21999"/>
</dbReference>
<dbReference type="GO" id="GO:0042277">
    <property type="term" value="F:peptide binding"/>
    <property type="evidence" value="ECO:0007669"/>
    <property type="project" value="TreeGrafter"/>
</dbReference>
<gene>
    <name evidence="2" type="ORF">CBR_g21999</name>
</gene>
<evidence type="ECO:0000256" key="1">
    <source>
        <dbReference type="SAM" id="MobiDB-lite"/>
    </source>
</evidence>
<feature type="compositionally biased region" description="Basic and acidic residues" evidence="1">
    <location>
        <begin position="589"/>
        <end position="639"/>
    </location>
</feature>
<proteinExistence type="predicted"/>
<feature type="compositionally biased region" description="Polar residues" evidence="1">
    <location>
        <begin position="293"/>
        <end position="302"/>
    </location>
</feature>
<dbReference type="EMBL" id="BFEA01000241">
    <property type="protein sequence ID" value="GBG76251.1"/>
    <property type="molecule type" value="Genomic_DNA"/>
</dbReference>
<accession>A0A388L1T0</accession>
<dbReference type="STRING" id="69332.A0A388L1T0"/>
<reference evidence="2 3" key="1">
    <citation type="journal article" date="2018" name="Cell">
        <title>The Chara Genome: Secondary Complexity and Implications for Plant Terrestrialization.</title>
        <authorList>
            <person name="Nishiyama T."/>
            <person name="Sakayama H."/>
            <person name="Vries J.D."/>
            <person name="Buschmann H."/>
            <person name="Saint-Marcoux D."/>
            <person name="Ullrich K.K."/>
            <person name="Haas F.B."/>
            <person name="Vanderstraeten L."/>
            <person name="Becker D."/>
            <person name="Lang D."/>
            <person name="Vosolsobe S."/>
            <person name="Rombauts S."/>
            <person name="Wilhelmsson P.K.I."/>
            <person name="Janitza P."/>
            <person name="Kern R."/>
            <person name="Heyl A."/>
            <person name="Rumpler F."/>
            <person name="Villalobos L.I.A.C."/>
            <person name="Clay J.M."/>
            <person name="Skokan R."/>
            <person name="Toyoda A."/>
            <person name="Suzuki Y."/>
            <person name="Kagoshima H."/>
            <person name="Schijlen E."/>
            <person name="Tajeshwar N."/>
            <person name="Catarino B."/>
            <person name="Hetherington A.J."/>
            <person name="Saltykova A."/>
            <person name="Bonnot C."/>
            <person name="Breuninger H."/>
            <person name="Symeonidi A."/>
            <person name="Radhakrishnan G.V."/>
            <person name="Van Nieuwerburgh F."/>
            <person name="Deforce D."/>
            <person name="Chang C."/>
            <person name="Karol K.G."/>
            <person name="Hedrich R."/>
            <person name="Ulvskov P."/>
            <person name="Glockner G."/>
            <person name="Delwiche C.F."/>
            <person name="Petrasek J."/>
            <person name="Van de Peer Y."/>
            <person name="Friml J."/>
            <person name="Beilby M."/>
            <person name="Dolan L."/>
            <person name="Kohara Y."/>
            <person name="Sugano S."/>
            <person name="Fujiyama A."/>
            <person name="Delaux P.-M."/>
            <person name="Quint M."/>
            <person name="TheiBen G."/>
            <person name="Hagemann M."/>
            <person name="Harholt J."/>
            <person name="Dunand C."/>
            <person name="Zachgo S."/>
            <person name="Langdale J."/>
            <person name="Maumus F."/>
            <person name="Straeten D.V.D."/>
            <person name="Gould S.B."/>
            <person name="Rensing S.A."/>
        </authorList>
    </citation>
    <scope>NUCLEOTIDE SEQUENCE [LARGE SCALE GENOMIC DNA]</scope>
    <source>
        <strain evidence="2 3">S276</strain>
    </source>
</reference>
<dbReference type="PANTHER" id="PTHR11533:SF174">
    <property type="entry name" value="PUROMYCIN-SENSITIVE AMINOPEPTIDASE-RELATED"/>
    <property type="match status" value="1"/>
</dbReference>
<dbReference type="GO" id="GO:0070006">
    <property type="term" value="F:metalloaminopeptidase activity"/>
    <property type="evidence" value="ECO:0007669"/>
    <property type="project" value="TreeGrafter"/>
</dbReference>
<dbReference type="OrthoDB" id="1698664at2759"/>
<dbReference type="InterPro" id="IPR050344">
    <property type="entry name" value="Peptidase_M1_aminopeptidases"/>
</dbReference>
<dbReference type="GO" id="GO:0043171">
    <property type="term" value="P:peptide catabolic process"/>
    <property type="evidence" value="ECO:0007669"/>
    <property type="project" value="TreeGrafter"/>
</dbReference>
<feature type="region of interest" description="Disordered" evidence="1">
    <location>
        <begin position="686"/>
        <end position="730"/>
    </location>
</feature>
<comment type="caution">
    <text evidence="2">The sequence shown here is derived from an EMBL/GenBank/DDBJ whole genome shotgun (WGS) entry which is preliminary data.</text>
</comment>
<dbReference type="GO" id="GO:0005737">
    <property type="term" value="C:cytoplasm"/>
    <property type="evidence" value="ECO:0007669"/>
    <property type="project" value="TreeGrafter"/>
</dbReference>
<dbReference type="GO" id="GO:0016020">
    <property type="term" value="C:membrane"/>
    <property type="evidence" value="ECO:0007669"/>
    <property type="project" value="TreeGrafter"/>
</dbReference>
<feature type="compositionally biased region" description="Basic and acidic residues" evidence="1">
    <location>
        <begin position="382"/>
        <end position="428"/>
    </location>
</feature>
<sequence length="848" mass="95008">MENNGVACFRGGGGFEDEDETSTCKGACLLRMLRYHVGAKKFKQCAHNFVKTNAFSSFWPAFAEMAGGEGAHIKDFMMTWTTQKGYPLISVELLDSHTIRISQSPFATTMGRAGAQRQSLQLWHVPITLCVSSYSSLEQWLLTEQSTTIKLQALMSSPLKQQGQEQSLALSPPTSPSSTSIPLSSSLPPYRERGSFRIGTAPPWACRQHPPSQVRPIHHCQKRAEQLMEGDEQRSSSFCSSLSSSGYSSWTGSVLERAWRCGCSGFLRAPADMADDVGANSSSRGRMMIKSRTAGNIHNSLLRNRAHTTCRERSKDGSAKKMHNKQSSHKPLQSLERMAATERAAFEERDRAGLRDSETGERESSQRRKHHIPAMEPPTSAEVRERWRETGEDCKPAEKRKSDEPSARSNNERDEVDGDHGHWARDDGCQTEMMGEGEREVDMTESARQRSSREQSNLTLYCRSVADEPLSDSHVEKTDSEEANAGREGCGNGLMKAAEMSSVVPEHGMEKTGIPTKRDGDTGCKTVKTEHRCTERALAGEKAETRVLTTEEQRGLGCGDKEKMKRKTEGDGETLPGRRKSCESESPEDLPRAKHSTHLEERATGIKEQKAETPERRTNKMMDSEVERGDRSHQDGRIAELRVRGMRKGQSEDGKTAEHELRNCTKGYEMANATVSANSLVNDPIASASLRTDEQNFKKDEREKDGKGKEKAEDEEEEEEQKRKMNKDRKETGKGQRNICTCAHCSNSYTPMASNFDVLCQRRQTSQEADLIQQRYRYYPQAHISCDCWIKVNVRQVGFYRVCYDDELMVHLVNALKAGQLAPSDKFDMLQAFWNHCSGAAIHCPGFQ</sequence>
<dbReference type="InterPro" id="IPR027268">
    <property type="entry name" value="Peptidase_M4/M1_CTD_sf"/>
</dbReference>
<feature type="compositionally biased region" description="Basic and acidic residues" evidence="1">
    <location>
        <begin position="471"/>
        <end position="480"/>
    </location>
</feature>
<feature type="region of interest" description="Disordered" evidence="1">
    <location>
        <begin position="162"/>
        <end position="189"/>
    </location>
</feature>
<feature type="compositionally biased region" description="Basic and acidic residues" evidence="1">
    <location>
        <begin position="691"/>
        <end position="712"/>
    </location>
</feature>
<feature type="region of interest" description="Disordered" evidence="1">
    <location>
        <begin position="273"/>
        <end position="491"/>
    </location>
</feature>
<dbReference type="GO" id="GO:0005615">
    <property type="term" value="C:extracellular space"/>
    <property type="evidence" value="ECO:0007669"/>
    <property type="project" value="TreeGrafter"/>
</dbReference>
<feature type="compositionally biased region" description="Low complexity" evidence="1">
    <location>
        <begin position="167"/>
        <end position="189"/>
    </location>
</feature>
<dbReference type="Gene3D" id="2.60.40.1910">
    <property type="match status" value="1"/>
</dbReference>
<feature type="compositionally biased region" description="Basic and acidic residues" evidence="1">
    <location>
        <begin position="344"/>
        <end position="366"/>
    </location>
</feature>
<feature type="region of interest" description="Disordered" evidence="1">
    <location>
        <begin position="562"/>
        <end position="639"/>
    </location>
</feature>
<protein>
    <recommendedName>
        <fullName evidence="4">Peptidase M1 membrane alanine aminopeptidase domain-containing protein</fullName>
    </recommendedName>
</protein>
<dbReference type="GO" id="GO:0008270">
    <property type="term" value="F:zinc ion binding"/>
    <property type="evidence" value="ECO:0007669"/>
    <property type="project" value="TreeGrafter"/>
</dbReference>